<keyword evidence="5" id="KW-0507">mRNA processing</keyword>
<evidence type="ECO:0000259" key="9">
    <source>
        <dbReference type="Pfam" id="PF08648"/>
    </source>
</evidence>
<dbReference type="GO" id="GO:0008380">
    <property type="term" value="P:RNA splicing"/>
    <property type="evidence" value="ECO:0007669"/>
    <property type="project" value="UniProtKB-KW"/>
</dbReference>
<feature type="domain" description="U4/U6.U5 small nuclear ribonucleoprotein 27kDa protein" evidence="9">
    <location>
        <begin position="126"/>
        <end position="179"/>
    </location>
</feature>
<comment type="function">
    <text evidence="1">May play a role in mRNA splicing.</text>
</comment>
<dbReference type="OrthoDB" id="21368at2759"/>
<sequence>MARRIALNLGQRTALANGGRGSFGNRGRGQGKGVGRKTDTEDTNEAVGNIPTSSEETQGKKSQATSKIREEKITIVDVPADDLAKTDVDLESHQTAGQDASEEPSRGRKRAREPEGEEDEKVEVVDSDMMRLMGFESFDTTKNKHVKGVDCFGISFKQKTEYRQYMNREGGFNRNLSPTRGDRKRIKISLKKK</sequence>
<dbReference type="GO" id="GO:0071011">
    <property type="term" value="C:precatalytic spliceosome"/>
    <property type="evidence" value="ECO:0007669"/>
    <property type="project" value="TreeGrafter"/>
</dbReference>
<dbReference type="PANTHER" id="PTHR31077">
    <property type="entry name" value="U4/U6.U5 SMALL NUCLEAR RIBONUCLEOPROTEIN 27 KDA PROTEIN"/>
    <property type="match status" value="1"/>
</dbReference>
<feature type="compositionally biased region" description="Basic and acidic residues" evidence="8">
    <location>
        <begin position="82"/>
        <end position="92"/>
    </location>
</feature>
<feature type="region of interest" description="Disordered" evidence="8">
    <location>
        <begin position="170"/>
        <end position="193"/>
    </location>
</feature>
<evidence type="ECO:0000256" key="5">
    <source>
        <dbReference type="ARBA" id="ARBA00022664"/>
    </source>
</evidence>
<feature type="compositionally biased region" description="Polar residues" evidence="8">
    <location>
        <begin position="50"/>
        <end position="66"/>
    </location>
</feature>
<feature type="compositionally biased region" description="Gly residues" evidence="8">
    <location>
        <begin position="18"/>
        <end position="33"/>
    </location>
</feature>
<dbReference type="Proteomes" id="UP000094455">
    <property type="component" value="Unassembled WGS sequence"/>
</dbReference>
<evidence type="ECO:0000313" key="10">
    <source>
        <dbReference type="EMBL" id="ODQ46291.1"/>
    </source>
</evidence>
<reference evidence="10 11" key="1">
    <citation type="journal article" date="2016" name="Proc. Natl. Acad. Sci. U.S.A.">
        <title>Comparative genomics of biotechnologically important yeasts.</title>
        <authorList>
            <person name="Riley R."/>
            <person name="Haridas S."/>
            <person name="Wolfe K.H."/>
            <person name="Lopes M.R."/>
            <person name="Hittinger C.T."/>
            <person name="Goeker M."/>
            <person name="Salamov A.A."/>
            <person name="Wisecaver J.H."/>
            <person name="Long T.M."/>
            <person name="Calvey C.H."/>
            <person name="Aerts A.L."/>
            <person name="Barry K.W."/>
            <person name="Choi C."/>
            <person name="Clum A."/>
            <person name="Coughlan A.Y."/>
            <person name="Deshpande S."/>
            <person name="Douglass A.P."/>
            <person name="Hanson S.J."/>
            <person name="Klenk H.-P."/>
            <person name="LaButti K.M."/>
            <person name="Lapidus A."/>
            <person name="Lindquist E.A."/>
            <person name="Lipzen A.M."/>
            <person name="Meier-Kolthoff J.P."/>
            <person name="Ohm R.A."/>
            <person name="Otillar R.P."/>
            <person name="Pangilinan J.L."/>
            <person name="Peng Y."/>
            <person name="Rokas A."/>
            <person name="Rosa C.A."/>
            <person name="Scheuner C."/>
            <person name="Sibirny A.A."/>
            <person name="Slot J.C."/>
            <person name="Stielow J.B."/>
            <person name="Sun H."/>
            <person name="Kurtzman C.P."/>
            <person name="Blackwell M."/>
            <person name="Grigoriev I.V."/>
            <person name="Jeffries T.W."/>
        </authorList>
    </citation>
    <scope>NUCLEOTIDE SEQUENCE [LARGE SCALE GENOMIC DNA]</scope>
    <source>
        <strain evidence="10 11">NRRL Y-2026</strain>
    </source>
</reference>
<protein>
    <recommendedName>
        <fullName evidence="9">U4/U6.U5 small nuclear ribonucleoprotein 27kDa protein domain-containing protein</fullName>
    </recommendedName>
</protein>
<evidence type="ECO:0000256" key="1">
    <source>
        <dbReference type="ARBA" id="ARBA00003632"/>
    </source>
</evidence>
<dbReference type="AlphaFoldDB" id="A0A1E3NJK2"/>
<evidence type="ECO:0000256" key="7">
    <source>
        <dbReference type="ARBA" id="ARBA00023242"/>
    </source>
</evidence>
<dbReference type="GO" id="GO:0006397">
    <property type="term" value="P:mRNA processing"/>
    <property type="evidence" value="ECO:0007669"/>
    <property type="project" value="UniProtKB-KW"/>
</dbReference>
<evidence type="ECO:0000256" key="2">
    <source>
        <dbReference type="ARBA" id="ARBA00004123"/>
    </source>
</evidence>
<dbReference type="RefSeq" id="XP_019017404.1">
    <property type="nucleotide sequence ID" value="XM_019159778.1"/>
</dbReference>
<keyword evidence="11" id="KW-1185">Reference proteome</keyword>
<feature type="region of interest" description="Disordered" evidence="8">
    <location>
        <begin position="1"/>
        <end position="122"/>
    </location>
</feature>
<organism evidence="10 11">
    <name type="scientific">Pichia membranifaciens NRRL Y-2026</name>
    <dbReference type="NCBI Taxonomy" id="763406"/>
    <lineage>
        <taxon>Eukaryota</taxon>
        <taxon>Fungi</taxon>
        <taxon>Dikarya</taxon>
        <taxon>Ascomycota</taxon>
        <taxon>Saccharomycotina</taxon>
        <taxon>Pichiomycetes</taxon>
        <taxon>Pichiales</taxon>
        <taxon>Pichiaceae</taxon>
        <taxon>Pichia</taxon>
    </lineage>
</organism>
<dbReference type="EMBL" id="KV454003">
    <property type="protein sequence ID" value="ODQ46291.1"/>
    <property type="molecule type" value="Genomic_DNA"/>
</dbReference>
<evidence type="ECO:0000313" key="11">
    <source>
        <dbReference type="Proteomes" id="UP000094455"/>
    </source>
</evidence>
<dbReference type="InterPro" id="IPR013957">
    <property type="entry name" value="SNRNP27"/>
</dbReference>
<evidence type="ECO:0000256" key="6">
    <source>
        <dbReference type="ARBA" id="ARBA00023187"/>
    </source>
</evidence>
<keyword evidence="7" id="KW-0539">Nucleus</keyword>
<dbReference type="GeneID" id="30176465"/>
<comment type="similarity">
    <text evidence="3">Belongs to the SNUT3 family.</text>
</comment>
<dbReference type="STRING" id="763406.A0A1E3NJK2"/>
<comment type="subcellular location">
    <subcellularLocation>
        <location evidence="2">Nucleus</location>
    </subcellularLocation>
</comment>
<comment type="subunit">
    <text evidence="4">Part of a tri-snRNP complex.</text>
</comment>
<dbReference type="Pfam" id="PF08648">
    <property type="entry name" value="SNRNP27"/>
    <property type="match status" value="1"/>
</dbReference>
<name>A0A1E3NJK2_9ASCO</name>
<feature type="compositionally biased region" description="Basic residues" evidence="8">
    <location>
        <begin position="182"/>
        <end position="193"/>
    </location>
</feature>
<accession>A0A1E3NJK2</accession>
<dbReference type="PANTHER" id="PTHR31077:SF1">
    <property type="entry name" value="U4_U6.U5 SMALL NUCLEAR RIBONUCLEOPROTEIN 27 KDA PROTEIN"/>
    <property type="match status" value="1"/>
</dbReference>
<keyword evidence="6" id="KW-0508">mRNA splicing</keyword>
<evidence type="ECO:0000256" key="3">
    <source>
        <dbReference type="ARBA" id="ARBA00008218"/>
    </source>
</evidence>
<evidence type="ECO:0000256" key="8">
    <source>
        <dbReference type="SAM" id="MobiDB-lite"/>
    </source>
</evidence>
<evidence type="ECO:0000256" key="4">
    <source>
        <dbReference type="ARBA" id="ARBA00011825"/>
    </source>
</evidence>
<proteinExistence type="inferred from homology"/>
<gene>
    <name evidence="10" type="ORF">PICMEDRAFT_11301</name>
</gene>